<evidence type="ECO:0000256" key="2">
    <source>
        <dbReference type="ARBA" id="ARBA00022516"/>
    </source>
</evidence>
<dbReference type="PRINTS" id="PR01069">
    <property type="entry name" value="ACCCTRFRASEA"/>
</dbReference>
<evidence type="ECO:0000256" key="8">
    <source>
        <dbReference type="ARBA" id="ARBA00023160"/>
    </source>
</evidence>
<dbReference type="AlphaFoldDB" id="A0AAV5NDI1"/>
<dbReference type="EMBL" id="BSNU01000002">
    <property type="protein sequence ID" value="GLQ62467.1"/>
    <property type="molecule type" value="Genomic_DNA"/>
</dbReference>
<dbReference type="Gene3D" id="3.90.226.10">
    <property type="entry name" value="2-enoyl-CoA Hydratase, Chain A, domain 1"/>
    <property type="match status" value="1"/>
</dbReference>
<dbReference type="PROSITE" id="PS50989">
    <property type="entry name" value="COA_CT_CTER"/>
    <property type="match status" value="1"/>
</dbReference>
<dbReference type="NCBIfam" id="NF041504">
    <property type="entry name" value="AccA_sub"/>
    <property type="match status" value="1"/>
</dbReference>
<keyword evidence="14" id="KW-1185">Reference proteome</keyword>
<dbReference type="EC" id="2.1.3.15" evidence="10"/>
<dbReference type="Proteomes" id="UP001156614">
    <property type="component" value="Unassembled WGS sequence"/>
</dbReference>
<evidence type="ECO:0000256" key="7">
    <source>
        <dbReference type="ARBA" id="ARBA00023098"/>
    </source>
</evidence>
<keyword evidence="10" id="KW-0963">Cytoplasm</keyword>
<comment type="catalytic activity">
    <reaction evidence="9 10">
        <text>N(6)-carboxybiotinyl-L-lysyl-[protein] + acetyl-CoA = N(6)-biotinyl-L-lysyl-[protein] + malonyl-CoA</text>
        <dbReference type="Rhea" id="RHEA:54728"/>
        <dbReference type="Rhea" id="RHEA-COMP:10505"/>
        <dbReference type="Rhea" id="RHEA-COMP:10506"/>
        <dbReference type="ChEBI" id="CHEBI:57288"/>
        <dbReference type="ChEBI" id="CHEBI:57384"/>
        <dbReference type="ChEBI" id="CHEBI:83144"/>
        <dbReference type="ChEBI" id="CHEBI:83145"/>
        <dbReference type="EC" id="2.1.3.15"/>
    </reaction>
</comment>
<dbReference type="GO" id="GO:0005524">
    <property type="term" value="F:ATP binding"/>
    <property type="evidence" value="ECO:0007669"/>
    <property type="project" value="UniProtKB-KW"/>
</dbReference>
<evidence type="ECO:0000256" key="11">
    <source>
        <dbReference type="SAM" id="Coils"/>
    </source>
</evidence>
<evidence type="ECO:0000256" key="10">
    <source>
        <dbReference type="HAMAP-Rule" id="MF_00823"/>
    </source>
</evidence>
<comment type="subcellular location">
    <subcellularLocation>
        <location evidence="10">Cytoplasm</location>
    </subcellularLocation>
</comment>
<comment type="function">
    <text evidence="10">Component of the acetyl coenzyme A carboxylase (ACC) complex. First, biotin carboxylase catalyzes the carboxylation of biotin on its carrier protein (BCCP) and then the CO(2) group is transferred by the carboxyltransferase to acetyl-CoA to form malonyl-CoA.</text>
</comment>
<dbReference type="Pfam" id="PF03255">
    <property type="entry name" value="ACCA"/>
    <property type="match status" value="1"/>
</dbReference>
<proteinExistence type="inferred from homology"/>
<dbReference type="GO" id="GO:0006633">
    <property type="term" value="P:fatty acid biosynthetic process"/>
    <property type="evidence" value="ECO:0007669"/>
    <property type="project" value="UniProtKB-KW"/>
</dbReference>
<evidence type="ECO:0000259" key="12">
    <source>
        <dbReference type="PROSITE" id="PS50989"/>
    </source>
</evidence>
<dbReference type="HAMAP" id="MF_00823">
    <property type="entry name" value="AcetylCoA_CT_alpha"/>
    <property type="match status" value="1"/>
</dbReference>
<dbReference type="GO" id="GO:0016743">
    <property type="term" value="F:carboxyl- or carbamoyltransferase activity"/>
    <property type="evidence" value="ECO:0007669"/>
    <property type="project" value="UniProtKB-UniRule"/>
</dbReference>
<keyword evidence="5 10" id="KW-0276">Fatty acid metabolism</keyword>
<dbReference type="InterPro" id="IPR001095">
    <property type="entry name" value="Acetyl_CoA_COase_a_su"/>
</dbReference>
<dbReference type="NCBIfam" id="TIGR00513">
    <property type="entry name" value="accA"/>
    <property type="match status" value="1"/>
</dbReference>
<dbReference type="PANTHER" id="PTHR42853">
    <property type="entry name" value="ACETYL-COENZYME A CARBOXYLASE CARBOXYL TRANSFERASE SUBUNIT ALPHA"/>
    <property type="match status" value="1"/>
</dbReference>
<protein>
    <recommendedName>
        <fullName evidence="10">Acetyl-coenzyme A carboxylase carboxyl transferase subunit alpha</fullName>
        <shortName evidence="10">ACCase subunit alpha</shortName>
        <shortName evidence="10">Acetyl-CoA carboxylase carboxyltransferase subunit alpha</shortName>
        <ecNumber evidence="10">2.1.3.15</ecNumber>
    </recommendedName>
</protein>
<dbReference type="InterPro" id="IPR029045">
    <property type="entry name" value="ClpP/crotonase-like_dom_sf"/>
</dbReference>
<sequence>MRQFLDFEKSVAELETKIDELRQMGSQEKDSGTSGINIDDEVARLSDKADKQLRATYAKLTPLQKVQVARHAQRPKALDYVRLLTTDFTPLAGDRAFGDDKAMIGGLARFRGEPVVVVGTERGHDTETRLLHNFGMARPEGYRKAQRLVEMAGRFGLPILSFIDTAGAWPGIDAEARGQAEAIARSIDICLKAPVPLIATVIGEGGSGGAIAIGAGDRVLMLENSIYSVISPEAAASILWRDPKLAPAAAEALKLTAQDLLGLGLIDRIIPEPVGGAQRLPDDAVHAVGNVIAEELLELQKLTGPALVQKRREKFLAMTRGPLN</sequence>
<feature type="domain" description="CoA carboxyltransferase C-terminal" evidence="12">
    <location>
        <begin position="45"/>
        <end position="298"/>
    </location>
</feature>
<evidence type="ECO:0000256" key="3">
    <source>
        <dbReference type="ARBA" id="ARBA00022679"/>
    </source>
</evidence>
<keyword evidence="7 10" id="KW-0443">Lipid metabolism</keyword>
<keyword evidence="11" id="KW-0175">Coiled coil</keyword>
<dbReference type="PANTHER" id="PTHR42853:SF3">
    <property type="entry name" value="ACETYL-COENZYME A CARBOXYLASE CARBOXYL TRANSFERASE SUBUNIT ALPHA, CHLOROPLASTIC"/>
    <property type="match status" value="1"/>
</dbReference>
<dbReference type="GO" id="GO:0009317">
    <property type="term" value="C:acetyl-CoA carboxylase complex"/>
    <property type="evidence" value="ECO:0007669"/>
    <property type="project" value="InterPro"/>
</dbReference>
<evidence type="ECO:0000256" key="1">
    <source>
        <dbReference type="ARBA" id="ARBA00004956"/>
    </source>
</evidence>
<organism evidence="13 14">
    <name type="scientific">Gluconobacter cerinus</name>
    <dbReference type="NCBI Taxonomy" id="38307"/>
    <lineage>
        <taxon>Bacteria</taxon>
        <taxon>Pseudomonadati</taxon>
        <taxon>Pseudomonadota</taxon>
        <taxon>Alphaproteobacteria</taxon>
        <taxon>Acetobacterales</taxon>
        <taxon>Acetobacteraceae</taxon>
        <taxon>Gluconobacter</taxon>
    </lineage>
</organism>
<evidence type="ECO:0000256" key="9">
    <source>
        <dbReference type="ARBA" id="ARBA00049152"/>
    </source>
</evidence>
<feature type="coiled-coil region" evidence="11">
    <location>
        <begin position="4"/>
        <end position="31"/>
    </location>
</feature>
<name>A0AAV5NDI1_9PROT</name>
<keyword evidence="4 10" id="KW-0547">Nucleotide-binding</keyword>
<comment type="subunit">
    <text evidence="10">Acetyl-CoA carboxylase is a heterohexamer composed of biotin carboxyl carrier protein (AccB), biotin carboxylase (AccC) and two subunits each of ACCase subunit alpha (AccA) and ACCase subunit beta (AccD).</text>
</comment>
<dbReference type="InterPro" id="IPR011763">
    <property type="entry name" value="COA_CT_C"/>
</dbReference>
<dbReference type="GO" id="GO:0003989">
    <property type="term" value="F:acetyl-CoA carboxylase activity"/>
    <property type="evidence" value="ECO:0007669"/>
    <property type="project" value="InterPro"/>
</dbReference>
<keyword evidence="3 10" id="KW-0808">Transferase</keyword>
<keyword evidence="2 10" id="KW-0444">Lipid biosynthesis</keyword>
<dbReference type="GeneID" id="89649378"/>
<evidence type="ECO:0000256" key="6">
    <source>
        <dbReference type="ARBA" id="ARBA00022840"/>
    </source>
</evidence>
<gene>
    <name evidence="10 13" type="primary">accA</name>
    <name evidence="13" type="ORF">GCM10007867_13120</name>
</gene>
<comment type="caution">
    <text evidence="13">The sequence shown here is derived from an EMBL/GenBank/DDBJ whole genome shotgun (WGS) entry which is preliminary data.</text>
</comment>
<dbReference type="SUPFAM" id="SSF52096">
    <property type="entry name" value="ClpP/crotonase"/>
    <property type="match status" value="1"/>
</dbReference>
<evidence type="ECO:0000256" key="5">
    <source>
        <dbReference type="ARBA" id="ARBA00022832"/>
    </source>
</evidence>
<comment type="pathway">
    <text evidence="1 10">Lipid metabolism; malonyl-CoA biosynthesis; malonyl-CoA from acetyl-CoA: step 1/1.</text>
</comment>
<keyword evidence="8 10" id="KW-0275">Fatty acid biosynthesis</keyword>
<evidence type="ECO:0000313" key="13">
    <source>
        <dbReference type="EMBL" id="GLQ62467.1"/>
    </source>
</evidence>
<evidence type="ECO:0000256" key="4">
    <source>
        <dbReference type="ARBA" id="ARBA00022741"/>
    </source>
</evidence>
<comment type="similarity">
    <text evidence="10">Belongs to the AccA family.</text>
</comment>
<reference evidence="14" key="1">
    <citation type="journal article" date="2019" name="Int. J. Syst. Evol. Microbiol.">
        <title>The Global Catalogue of Microorganisms (GCM) 10K type strain sequencing project: providing services to taxonomists for standard genome sequencing and annotation.</title>
        <authorList>
            <consortium name="The Broad Institute Genomics Platform"/>
            <consortium name="The Broad Institute Genome Sequencing Center for Infectious Disease"/>
            <person name="Wu L."/>
            <person name="Ma J."/>
        </authorList>
    </citation>
    <scope>NUCLEOTIDE SEQUENCE [LARGE SCALE GENOMIC DNA]</scope>
    <source>
        <strain evidence="14">NBRC 3267</strain>
    </source>
</reference>
<accession>A0AAV5NDI1</accession>
<evidence type="ECO:0000313" key="14">
    <source>
        <dbReference type="Proteomes" id="UP001156614"/>
    </source>
</evidence>
<dbReference type="RefSeq" id="WP_086634443.1">
    <property type="nucleotide sequence ID" value="NZ_BEWM01000001.1"/>
</dbReference>
<keyword evidence="6 10" id="KW-0067">ATP-binding</keyword>
<dbReference type="GO" id="GO:2001295">
    <property type="term" value="P:malonyl-CoA biosynthetic process"/>
    <property type="evidence" value="ECO:0007669"/>
    <property type="project" value="UniProtKB-UniRule"/>
</dbReference>
<dbReference type="NCBIfam" id="NF004344">
    <property type="entry name" value="PRK05724.1"/>
    <property type="match status" value="1"/>
</dbReference>